<feature type="coiled-coil region" evidence="1">
    <location>
        <begin position="211"/>
        <end position="255"/>
    </location>
</feature>
<proteinExistence type="predicted"/>
<keyword evidence="3" id="KW-1133">Transmembrane helix</keyword>
<sequence length="497" mass="56160">MNGELSPKAILEYAVFVVCKRKWSIIAIFFATVAAFCFGTFLVTPQWEASTKLMVLGAPTTQPVIFEGIEYPTRSEKISSNDLVEILNSDAFAAEIVRRFELDELAREKAQKPRNLREKLKVSIMHFVTTPMRWAVEMGWREPSQKNFFADAVEELVEDWEEIELIEETSTIHVGVYAETPELAVGISNALSDMLVDKVKEFNKTEAERAFEFVSKQLKTVSARLEEAEQEMLEFKNAEKIVDIAEERMQLLTRMQTLRTSLSANETEIISTRARLGELDRQVSLPAARGGSNDDDEYATLRNSIDETEVEREIAAKRATLVELQATRDHLQQETARIQGQMDVIADRELRFERLSRTVASLRERFINMNQKYLELEVQKFTETPEFDIKVAAPAYIAEGTDYDWPSWLLTILASILGGTGLSLGYVFFMEYWTDTLDRRRQIEESTGLTILGTVPALSLGGLVGLCRPKSTPAPSSAPSSKPQSRTSRTPEPESVT</sequence>
<keyword evidence="4" id="KW-0418">Kinase</keyword>
<keyword evidence="4" id="KW-0808">Transferase</keyword>
<feature type="transmembrane region" description="Helical" evidence="3">
    <location>
        <begin position="23"/>
        <end position="44"/>
    </location>
</feature>
<feature type="region of interest" description="Disordered" evidence="2">
    <location>
        <begin position="469"/>
        <end position="497"/>
    </location>
</feature>
<feature type="transmembrane region" description="Helical" evidence="3">
    <location>
        <begin position="408"/>
        <end position="429"/>
    </location>
</feature>
<accession>A0A517ZD91</accession>
<dbReference type="PANTHER" id="PTHR32309">
    <property type="entry name" value="TYROSINE-PROTEIN KINASE"/>
    <property type="match status" value="1"/>
</dbReference>
<dbReference type="EMBL" id="CP036275">
    <property type="protein sequence ID" value="QDU40410.1"/>
    <property type="molecule type" value="Genomic_DNA"/>
</dbReference>
<dbReference type="RefSeq" id="WP_145371685.1">
    <property type="nucleotide sequence ID" value="NZ_CP036275.1"/>
</dbReference>
<organism evidence="4 5">
    <name type="scientific">Maioricimonas rarisocia</name>
    <dbReference type="NCBI Taxonomy" id="2528026"/>
    <lineage>
        <taxon>Bacteria</taxon>
        <taxon>Pseudomonadati</taxon>
        <taxon>Planctomycetota</taxon>
        <taxon>Planctomycetia</taxon>
        <taxon>Planctomycetales</taxon>
        <taxon>Planctomycetaceae</taxon>
        <taxon>Maioricimonas</taxon>
    </lineage>
</organism>
<keyword evidence="5" id="KW-1185">Reference proteome</keyword>
<dbReference type="KEGG" id="mri:Mal4_47660"/>
<evidence type="ECO:0000313" key="5">
    <source>
        <dbReference type="Proteomes" id="UP000320496"/>
    </source>
</evidence>
<evidence type="ECO:0000256" key="3">
    <source>
        <dbReference type="SAM" id="Phobius"/>
    </source>
</evidence>
<reference evidence="4 5" key="1">
    <citation type="submission" date="2019-02" db="EMBL/GenBank/DDBJ databases">
        <title>Deep-cultivation of Planctomycetes and their phenomic and genomic characterization uncovers novel biology.</title>
        <authorList>
            <person name="Wiegand S."/>
            <person name="Jogler M."/>
            <person name="Boedeker C."/>
            <person name="Pinto D."/>
            <person name="Vollmers J."/>
            <person name="Rivas-Marin E."/>
            <person name="Kohn T."/>
            <person name="Peeters S.H."/>
            <person name="Heuer A."/>
            <person name="Rast P."/>
            <person name="Oberbeckmann S."/>
            <person name="Bunk B."/>
            <person name="Jeske O."/>
            <person name="Meyerdierks A."/>
            <person name="Storesund J.E."/>
            <person name="Kallscheuer N."/>
            <person name="Luecker S."/>
            <person name="Lage O.M."/>
            <person name="Pohl T."/>
            <person name="Merkel B.J."/>
            <person name="Hornburger P."/>
            <person name="Mueller R.-W."/>
            <person name="Bruemmer F."/>
            <person name="Labrenz M."/>
            <person name="Spormann A.M."/>
            <person name="Op den Camp H."/>
            <person name="Overmann J."/>
            <person name="Amann R."/>
            <person name="Jetten M.S.M."/>
            <person name="Mascher T."/>
            <person name="Medema M.H."/>
            <person name="Devos D.P."/>
            <person name="Kaster A.-K."/>
            <person name="Ovreas L."/>
            <person name="Rohde M."/>
            <person name="Galperin M.Y."/>
            <person name="Jogler C."/>
        </authorList>
    </citation>
    <scope>NUCLEOTIDE SEQUENCE [LARGE SCALE GENOMIC DNA]</scope>
    <source>
        <strain evidence="4 5">Mal4</strain>
    </source>
</reference>
<keyword evidence="3" id="KW-0812">Transmembrane</keyword>
<evidence type="ECO:0000256" key="2">
    <source>
        <dbReference type="SAM" id="MobiDB-lite"/>
    </source>
</evidence>
<dbReference type="InterPro" id="IPR050445">
    <property type="entry name" value="Bact_polysacc_biosynth/exp"/>
</dbReference>
<feature type="coiled-coil region" evidence="1">
    <location>
        <begin position="314"/>
        <end position="379"/>
    </location>
</feature>
<dbReference type="AlphaFoldDB" id="A0A517ZD91"/>
<evidence type="ECO:0000313" key="4">
    <source>
        <dbReference type="EMBL" id="QDU40410.1"/>
    </source>
</evidence>
<gene>
    <name evidence="4" type="ORF">Mal4_47660</name>
</gene>
<keyword evidence="1" id="KW-0175">Coiled coil</keyword>
<evidence type="ECO:0000256" key="1">
    <source>
        <dbReference type="SAM" id="Coils"/>
    </source>
</evidence>
<feature type="compositionally biased region" description="Low complexity" evidence="2">
    <location>
        <begin position="469"/>
        <end position="488"/>
    </location>
</feature>
<protein>
    <submittedName>
        <fullName evidence="4">Tyrosine kinase</fullName>
    </submittedName>
</protein>
<dbReference type="Proteomes" id="UP000320496">
    <property type="component" value="Chromosome"/>
</dbReference>
<dbReference type="GO" id="GO:0016301">
    <property type="term" value="F:kinase activity"/>
    <property type="evidence" value="ECO:0007669"/>
    <property type="project" value="UniProtKB-KW"/>
</dbReference>
<keyword evidence="3" id="KW-0472">Membrane</keyword>
<name>A0A517ZD91_9PLAN</name>
<dbReference type="PANTHER" id="PTHR32309:SF31">
    <property type="entry name" value="CAPSULAR EXOPOLYSACCHARIDE FAMILY"/>
    <property type="match status" value="1"/>
</dbReference>